<dbReference type="Proteomes" id="UP000233440">
    <property type="component" value="Unassembled WGS sequence"/>
</dbReference>
<keyword evidence="2" id="KW-0472">Membrane</keyword>
<feature type="region of interest" description="Disordered" evidence="1">
    <location>
        <begin position="61"/>
        <end position="80"/>
    </location>
</feature>
<feature type="transmembrane region" description="Helical" evidence="2">
    <location>
        <begin position="7"/>
        <end position="24"/>
    </location>
</feature>
<proteinExistence type="predicted"/>
<evidence type="ECO:0000313" key="3">
    <source>
        <dbReference type="EMBL" id="PKR83152.1"/>
    </source>
</evidence>
<organism evidence="3 4">
    <name type="scientific">Heyndrickxia camelliae</name>
    <dbReference type="NCBI Taxonomy" id="1707093"/>
    <lineage>
        <taxon>Bacteria</taxon>
        <taxon>Bacillati</taxon>
        <taxon>Bacillota</taxon>
        <taxon>Bacilli</taxon>
        <taxon>Bacillales</taxon>
        <taxon>Bacillaceae</taxon>
        <taxon>Heyndrickxia</taxon>
    </lineage>
</organism>
<keyword evidence="2" id="KW-0812">Transmembrane</keyword>
<name>A0A2N3LET3_9BACI</name>
<accession>A0A2N3LET3</accession>
<keyword evidence="4" id="KW-1185">Reference proteome</keyword>
<evidence type="ECO:0000256" key="2">
    <source>
        <dbReference type="SAM" id="Phobius"/>
    </source>
</evidence>
<protein>
    <submittedName>
        <fullName evidence="3">Uncharacterized protein</fullName>
    </submittedName>
</protein>
<feature type="transmembrane region" description="Helical" evidence="2">
    <location>
        <begin position="36"/>
        <end position="56"/>
    </location>
</feature>
<evidence type="ECO:0000256" key="1">
    <source>
        <dbReference type="SAM" id="MobiDB-lite"/>
    </source>
</evidence>
<dbReference type="OrthoDB" id="2882630at2"/>
<dbReference type="AlphaFoldDB" id="A0A2N3LET3"/>
<dbReference type="EMBL" id="PIQO01000022">
    <property type="protein sequence ID" value="PKR83152.1"/>
    <property type="molecule type" value="Genomic_DNA"/>
</dbReference>
<keyword evidence="2" id="KW-1133">Transmembrane helix</keyword>
<gene>
    <name evidence="3" type="ORF">CWO92_20915</name>
</gene>
<reference evidence="3 4" key="1">
    <citation type="submission" date="2017-11" db="EMBL/GenBank/DDBJ databases">
        <title>Bacillus camelliae sp. nov., isolated from pu'er tea.</title>
        <authorList>
            <person name="Niu L."/>
        </authorList>
    </citation>
    <scope>NUCLEOTIDE SEQUENCE [LARGE SCALE GENOMIC DNA]</scope>
    <source>
        <strain evidence="3 4">7578-1</strain>
    </source>
</reference>
<comment type="caution">
    <text evidence="3">The sequence shown here is derived from an EMBL/GenBank/DDBJ whole genome shotgun (WGS) entry which is preliminary data.</text>
</comment>
<sequence>MNRYFKSVIGAVIGAATTGVWLGVDLLTPEPIGDYLLFSLMGLSNVVIGWQVGRLIGKSKEDKQNEVRGERNDSKFELES</sequence>
<dbReference type="RefSeq" id="WP_101356148.1">
    <property type="nucleotide sequence ID" value="NZ_PIQO01000022.1"/>
</dbReference>
<evidence type="ECO:0000313" key="4">
    <source>
        <dbReference type="Proteomes" id="UP000233440"/>
    </source>
</evidence>